<dbReference type="EMBL" id="LKCW01000052">
    <property type="protein sequence ID" value="KPM42214.1"/>
    <property type="molecule type" value="Genomic_DNA"/>
</dbReference>
<keyword evidence="5" id="KW-0256">Endoplasmic reticulum</keyword>
<dbReference type="Pfam" id="PF05057">
    <property type="entry name" value="DUF676"/>
    <property type="match status" value="1"/>
</dbReference>
<feature type="region of interest" description="Disordered" evidence="8">
    <location>
        <begin position="355"/>
        <end position="387"/>
    </location>
</feature>
<reference evidence="10 11" key="1">
    <citation type="submission" date="2015-09" db="EMBL/GenBank/DDBJ databases">
        <title>Draft genome of a European isolate of the apple canker pathogen Neonectria ditissima.</title>
        <authorList>
            <person name="Gomez-Cortecero A."/>
            <person name="Harrison R.J."/>
            <person name="Armitage A.D."/>
        </authorList>
    </citation>
    <scope>NUCLEOTIDE SEQUENCE [LARGE SCALE GENOMIC DNA]</scope>
    <source>
        <strain evidence="10 11">R09/05</strain>
    </source>
</reference>
<dbReference type="GO" id="GO:0005739">
    <property type="term" value="C:mitochondrion"/>
    <property type="evidence" value="ECO:0007669"/>
    <property type="project" value="UniProtKB-SubCell"/>
</dbReference>
<feature type="compositionally biased region" description="Polar residues" evidence="8">
    <location>
        <begin position="314"/>
        <end position="324"/>
    </location>
</feature>
<evidence type="ECO:0000256" key="7">
    <source>
        <dbReference type="ARBA" id="ARBA00023136"/>
    </source>
</evidence>
<feature type="compositionally biased region" description="Low complexity" evidence="8">
    <location>
        <begin position="366"/>
        <end position="377"/>
    </location>
</feature>
<accession>A0A0P7BP16</accession>
<evidence type="ECO:0000256" key="1">
    <source>
        <dbReference type="ARBA" id="ARBA00004173"/>
    </source>
</evidence>
<organism evidence="10 11">
    <name type="scientific">Neonectria ditissima</name>
    <dbReference type="NCBI Taxonomy" id="78410"/>
    <lineage>
        <taxon>Eukaryota</taxon>
        <taxon>Fungi</taxon>
        <taxon>Dikarya</taxon>
        <taxon>Ascomycota</taxon>
        <taxon>Pezizomycotina</taxon>
        <taxon>Sordariomycetes</taxon>
        <taxon>Hypocreomycetidae</taxon>
        <taxon>Hypocreales</taxon>
        <taxon>Nectriaceae</taxon>
        <taxon>Neonectria</taxon>
    </lineage>
</organism>
<evidence type="ECO:0000313" key="11">
    <source>
        <dbReference type="Proteomes" id="UP000050424"/>
    </source>
</evidence>
<evidence type="ECO:0000256" key="8">
    <source>
        <dbReference type="SAM" id="MobiDB-lite"/>
    </source>
</evidence>
<dbReference type="SUPFAM" id="SSF53474">
    <property type="entry name" value="alpha/beta-Hydrolases"/>
    <property type="match status" value="1"/>
</dbReference>
<protein>
    <recommendedName>
        <fullName evidence="9">DUF676 domain-containing protein</fullName>
    </recommendedName>
</protein>
<name>A0A0P7BP16_9HYPO</name>
<feature type="domain" description="DUF676" evidence="9">
    <location>
        <begin position="64"/>
        <end position="213"/>
    </location>
</feature>
<dbReference type="InterPro" id="IPR029058">
    <property type="entry name" value="AB_hydrolase_fold"/>
</dbReference>
<keyword evidence="6" id="KW-0496">Mitochondrion</keyword>
<feature type="compositionally biased region" description="Polar residues" evidence="8">
    <location>
        <begin position="355"/>
        <end position="365"/>
    </location>
</feature>
<dbReference type="PANTHER" id="PTHR48182">
    <property type="entry name" value="PROTEIN SERAC1"/>
    <property type="match status" value="1"/>
</dbReference>
<dbReference type="PANTHER" id="PTHR48182:SF2">
    <property type="entry name" value="PROTEIN SERAC1"/>
    <property type="match status" value="1"/>
</dbReference>
<comment type="similarity">
    <text evidence="4">Belongs to the putative lipase ROG1 family.</text>
</comment>
<dbReference type="Gene3D" id="3.40.50.1820">
    <property type="entry name" value="alpha/beta hydrolase"/>
    <property type="match status" value="1"/>
</dbReference>
<evidence type="ECO:0000313" key="10">
    <source>
        <dbReference type="EMBL" id="KPM42214.1"/>
    </source>
</evidence>
<dbReference type="Proteomes" id="UP000050424">
    <property type="component" value="Unassembled WGS sequence"/>
</dbReference>
<keyword evidence="7" id="KW-0472">Membrane</keyword>
<evidence type="ECO:0000256" key="5">
    <source>
        <dbReference type="ARBA" id="ARBA00022824"/>
    </source>
</evidence>
<dbReference type="GO" id="GO:0016020">
    <property type="term" value="C:membrane"/>
    <property type="evidence" value="ECO:0007669"/>
    <property type="project" value="UniProtKB-SubCell"/>
</dbReference>
<keyword evidence="11" id="KW-1185">Reference proteome</keyword>
<evidence type="ECO:0000256" key="2">
    <source>
        <dbReference type="ARBA" id="ARBA00004240"/>
    </source>
</evidence>
<dbReference type="GO" id="GO:0005783">
    <property type="term" value="C:endoplasmic reticulum"/>
    <property type="evidence" value="ECO:0007669"/>
    <property type="project" value="UniProtKB-SubCell"/>
</dbReference>
<dbReference type="InterPro" id="IPR007751">
    <property type="entry name" value="DUF676_lipase-like"/>
</dbReference>
<dbReference type="AlphaFoldDB" id="A0A0P7BP16"/>
<gene>
    <name evidence="10" type="ORF">AK830_g4366</name>
</gene>
<evidence type="ECO:0000256" key="6">
    <source>
        <dbReference type="ARBA" id="ARBA00023128"/>
    </source>
</evidence>
<evidence type="ECO:0000259" key="9">
    <source>
        <dbReference type="Pfam" id="PF05057"/>
    </source>
</evidence>
<proteinExistence type="inferred from homology"/>
<evidence type="ECO:0000256" key="4">
    <source>
        <dbReference type="ARBA" id="ARBA00007920"/>
    </source>
</evidence>
<feature type="region of interest" description="Disordered" evidence="8">
    <location>
        <begin position="314"/>
        <end position="340"/>
    </location>
</feature>
<comment type="caution">
    <text evidence="10">The sequence shown here is derived from an EMBL/GenBank/DDBJ whole genome shotgun (WGS) entry which is preliminary data.</text>
</comment>
<comment type="subcellular location">
    <subcellularLocation>
        <location evidence="2">Endoplasmic reticulum</location>
    </subcellularLocation>
    <subcellularLocation>
        <location evidence="3">Membrane</location>
    </subcellularLocation>
    <subcellularLocation>
        <location evidence="1">Mitochondrion</location>
    </subcellularLocation>
</comment>
<evidence type="ECO:0000256" key="3">
    <source>
        <dbReference type="ARBA" id="ARBA00004370"/>
    </source>
</evidence>
<dbReference type="OrthoDB" id="7464126at2759"/>
<sequence length="387" mass="43511">MRLVDTISKRFKSKMENQVRDGLQQRQIHVEEDTQSQVRTAASTPWNEDGIKLLHGCPEAQVDVIFVHGLSGNRDSTWTGCGRQTPWPTTLLPSKIKRARILTYGYDAYSIRSPMASKNRLTDHAANLLTDIAAERQQSGISHRPFIFVAHSLGGLVCKEAILLSRNNPELHLREVFEYTKGIAFMSTPHRGSWIADWAKIPVSVLGLMKSTNTSLLAILSTDDQFLESVQLRFWAMIRELRESGRHIEVTCFFEELPMPRFGKIVSKESATLEGYTSISIHADHRNMVKFSSEDETGFKRLVGELSRWKSQIETGSETEVISRTSKDEPDEDEQPMGEGLSTQHAFHNYATGSINVHTGAGSQHNNNGPGNQFNGPIHEFHMPSPR</sequence>
<dbReference type="InterPro" id="IPR052374">
    <property type="entry name" value="SERAC1"/>
</dbReference>